<sequence length="165" mass="19000">MTDKFTVLMNVATEVFKNEKIDKSKTFYKKLNKYCNDRGMKGNDFGGSWRKYMSHVKKSFEDNGNRFIDIDKLRYAELQRNLDKDYCTAPPILHDRTSFQSNGAQSVGTEDRTNAKTESQAVTENASNENDGNNNQSSVDIIIKSILKKVVTFFIHYSYNHFSPL</sequence>
<accession>A0A914QKW5</accession>
<feature type="compositionally biased region" description="Low complexity" evidence="1">
    <location>
        <begin position="125"/>
        <end position="135"/>
    </location>
</feature>
<evidence type="ECO:0000256" key="1">
    <source>
        <dbReference type="SAM" id="MobiDB-lite"/>
    </source>
</evidence>
<evidence type="ECO:0000313" key="3">
    <source>
        <dbReference type="WBParaSite" id="PDA_v2.g4191.t1"/>
    </source>
</evidence>
<name>A0A914QKW5_9BILA</name>
<feature type="compositionally biased region" description="Polar residues" evidence="1">
    <location>
        <begin position="98"/>
        <end position="108"/>
    </location>
</feature>
<feature type="region of interest" description="Disordered" evidence="1">
    <location>
        <begin position="97"/>
        <end position="135"/>
    </location>
</feature>
<organism evidence="2 3">
    <name type="scientific">Panagrolaimus davidi</name>
    <dbReference type="NCBI Taxonomy" id="227884"/>
    <lineage>
        <taxon>Eukaryota</taxon>
        <taxon>Metazoa</taxon>
        <taxon>Ecdysozoa</taxon>
        <taxon>Nematoda</taxon>
        <taxon>Chromadorea</taxon>
        <taxon>Rhabditida</taxon>
        <taxon>Tylenchina</taxon>
        <taxon>Panagrolaimomorpha</taxon>
        <taxon>Panagrolaimoidea</taxon>
        <taxon>Panagrolaimidae</taxon>
        <taxon>Panagrolaimus</taxon>
    </lineage>
</organism>
<evidence type="ECO:0000313" key="2">
    <source>
        <dbReference type="Proteomes" id="UP000887578"/>
    </source>
</evidence>
<dbReference type="AlphaFoldDB" id="A0A914QKW5"/>
<reference evidence="3" key="1">
    <citation type="submission" date="2022-11" db="UniProtKB">
        <authorList>
            <consortium name="WormBaseParasite"/>
        </authorList>
    </citation>
    <scope>IDENTIFICATION</scope>
</reference>
<proteinExistence type="predicted"/>
<keyword evidence="2" id="KW-1185">Reference proteome</keyword>
<dbReference type="WBParaSite" id="PDA_v2.g4191.t1">
    <property type="protein sequence ID" value="PDA_v2.g4191.t1"/>
    <property type="gene ID" value="PDA_v2.g4191"/>
</dbReference>
<protein>
    <submittedName>
        <fullName evidence="3">Uncharacterized protein</fullName>
    </submittedName>
</protein>
<dbReference type="Proteomes" id="UP000887578">
    <property type="component" value="Unplaced"/>
</dbReference>